<feature type="compositionally biased region" description="Pro residues" evidence="2">
    <location>
        <begin position="118"/>
        <end position="130"/>
    </location>
</feature>
<dbReference type="GO" id="GO:0000774">
    <property type="term" value="F:adenyl-nucleotide exchange factor activity"/>
    <property type="evidence" value="ECO:0007669"/>
    <property type="project" value="TreeGrafter"/>
</dbReference>
<accession>A0A8C5PUN2</accession>
<evidence type="ECO:0000313" key="4">
    <source>
        <dbReference type="Ensembl" id="ENSLLEP00000027896.1"/>
    </source>
</evidence>
<evidence type="ECO:0000256" key="2">
    <source>
        <dbReference type="SAM" id="MobiDB-lite"/>
    </source>
</evidence>
<dbReference type="GO" id="GO:0005634">
    <property type="term" value="C:nucleus"/>
    <property type="evidence" value="ECO:0007669"/>
    <property type="project" value="TreeGrafter"/>
</dbReference>
<gene>
    <name evidence="4" type="primary">BAG4</name>
</gene>
<dbReference type="SMART" id="SM00264">
    <property type="entry name" value="BAG"/>
    <property type="match status" value="1"/>
</dbReference>
<dbReference type="GO" id="GO:0005829">
    <property type="term" value="C:cytosol"/>
    <property type="evidence" value="ECO:0007669"/>
    <property type="project" value="TreeGrafter"/>
</dbReference>
<feature type="compositionally biased region" description="Polar residues" evidence="2">
    <location>
        <begin position="138"/>
        <end position="148"/>
    </location>
</feature>
<dbReference type="GO" id="GO:0016020">
    <property type="term" value="C:membrane"/>
    <property type="evidence" value="ECO:0007669"/>
    <property type="project" value="TreeGrafter"/>
</dbReference>
<reference evidence="4" key="2">
    <citation type="submission" date="2025-09" db="UniProtKB">
        <authorList>
            <consortium name="Ensembl"/>
        </authorList>
    </citation>
    <scope>IDENTIFICATION</scope>
</reference>
<feature type="region of interest" description="Disordered" evidence="2">
    <location>
        <begin position="118"/>
        <end position="321"/>
    </location>
</feature>
<dbReference type="Ensembl" id="ENSLLET00000028988.1">
    <property type="protein sequence ID" value="ENSLLEP00000027896.1"/>
    <property type="gene ID" value="ENSLLEG00000017662.1"/>
</dbReference>
<sequence>MSAAPETGNGGGGYYAPAGGDVLTRQRQEEEAAWRSGYYTQGAGASWPGGGPGGGATGAQNPPYPNYSTNYWSCSGHPRSPYLQNYPAGGQTMEPYTNGSYAPHYAAASVNPQYPGCPPSNPYYTPPSQPNYPVDPYKQSSGTPQGPSQWGYPQHGGHNIPPQAPGYPQYPPQQEVMPPYSYREAAPGLPQHTMPQPNPQGEGWGVYGIPNQYQWSTAPSAPPNQARNPYVSGGRPSWQGGDTQPPAYDSKDLSQTANYNQQRPYQGYPENPQPNPAAESQPYQPNAHYSASPQIYSKKEPTNQEPKASEEIPSPDTVHAHPGILKVNQVVERIGILEKEVDEYVGMKTDMSYRCLEELLTKELLELDSVETGGQDNVRQARKEAVKKLQSILENLERKGL</sequence>
<feature type="domain" description="BAG" evidence="3">
    <location>
        <begin position="323"/>
        <end position="400"/>
    </location>
</feature>
<dbReference type="PANTHER" id="PTHR12329">
    <property type="entry name" value="BCL2-ASSOCIATED ATHANOGENE"/>
    <property type="match status" value="1"/>
</dbReference>
<dbReference type="Pfam" id="PF02179">
    <property type="entry name" value="BAG"/>
    <property type="match status" value="1"/>
</dbReference>
<dbReference type="GeneTree" id="ENSGT00940000158936"/>
<evidence type="ECO:0000259" key="3">
    <source>
        <dbReference type="PROSITE" id="PS51035"/>
    </source>
</evidence>
<keyword evidence="5" id="KW-1185">Reference proteome</keyword>
<feature type="compositionally biased region" description="Polar residues" evidence="2">
    <location>
        <begin position="253"/>
        <end position="264"/>
    </location>
</feature>
<dbReference type="Proteomes" id="UP000694569">
    <property type="component" value="Unplaced"/>
</dbReference>
<dbReference type="AlphaFoldDB" id="A0A8C5PUN2"/>
<dbReference type="InterPro" id="IPR036533">
    <property type="entry name" value="BAG_dom_sf"/>
</dbReference>
<name>A0A8C5PUN2_9ANUR</name>
<evidence type="ECO:0000313" key="5">
    <source>
        <dbReference type="Proteomes" id="UP000694569"/>
    </source>
</evidence>
<feature type="compositionally biased region" description="Gly residues" evidence="2">
    <location>
        <begin position="47"/>
        <end position="57"/>
    </location>
</feature>
<feature type="compositionally biased region" description="Polar residues" evidence="2">
    <location>
        <begin position="281"/>
        <end position="295"/>
    </location>
</feature>
<proteinExistence type="predicted"/>
<feature type="region of interest" description="Disordered" evidence="2">
    <location>
        <begin position="1"/>
        <end position="62"/>
    </location>
</feature>
<feature type="compositionally biased region" description="Basic and acidic residues" evidence="2">
    <location>
        <begin position="24"/>
        <end position="33"/>
    </location>
</feature>
<dbReference type="SUPFAM" id="SSF63491">
    <property type="entry name" value="BAG domain"/>
    <property type="match status" value="1"/>
</dbReference>
<feature type="compositionally biased region" description="Polar residues" evidence="2">
    <location>
        <begin position="211"/>
        <end position="227"/>
    </location>
</feature>
<dbReference type="InterPro" id="IPR003103">
    <property type="entry name" value="BAG_domain"/>
</dbReference>
<dbReference type="PANTHER" id="PTHR12329:SF10">
    <property type="entry name" value="BAG FAMILY MOLECULAR CHAPERONE REGULATOR 4"/>
    <property type="match status" value="1"/>
</dbReference>
<dbReference type="OrthoDB" id="8614100at2759"/>
<keyword evidence="1" id="KW-0143">Chaperone</keyword>
<organism evidence="4 5">
    <name type="scientific">Leptobrachium leishanense</name>
    <name type="common">Leishan spiny toad</name>
    <dbReference type="NCBI Taxonomy" id="445787"/>
    <lineage>
        <taxon>Eukaryota</taxon>
        <taxon>Metazoa</taxon>
        <taxon>Chordata</taxon>
        <taxon>Craniata</taxon>
        <taxon>Vertebrata</taxon>
        <taxon>Euteleostomi</taxon>
        <taxon>Amphibia</taxon>
        <taxon>Batrachia</taxon>
        <taxon>Anura</taxon>
        <taxon>Pelobatoidea</taxon>
        <taxon>Megophryidae</taxon>
        <taxon>Leptobrachium</taxon>
    </lineage>
</organism>
<feature type="compositionally biased region" description="Pro residues" evidence="2">
    <location>
        <begin position="162"/>
        <end position="171"/>
    </location>
</feature>
<protein>
    <submittedName>
        <fullName evidence="4">BAG cochaperone 4</fullName>
    </submittedName>
</protein>
<dbReference type="InterPro" id="IPR039773">
    <property type="entry name" value="BAG_chaperone_regulator"/>
</dbReference>
<dbReference type="Gene3D" id="1.20.58.120">
    <property type="entry name" value="BAG domain"/>
    <property type="match status" value="1"/>
</dbReference>
<evidence type="ECO:0000256" key="1">
    <source>
        <dbReference type="ARBA" id="ARBA00023186"/>
    </source>
</evidence>
<dbReference type="PROSITE" id="PS51035">
    <property type="entry name" value="BAG"/>
    <property type="match status" value="1"/>
</dbReference>
<dbReference type="GO" id="GO:0050821">
    <property type="term" value="P:protein stabilization"/>
    <property type="evidence" value="ECO:0007669"/>
    <property type="project" value="TreeGrafter"/>
</dbReference>
<feature type="compositionally biased region" description="Basic and acidic residues" evidence="2">
    <location>
        <begin position="297"/>
        <end position="310"/>
    </location>
</feature>
<dbReference type="GO" id="GO:0051087">
    <property type="term" value="F:protein-folding chaperone binding"/>
    <property type="evidence" value="ECO:0007669"/>
    <property type="project" value="InterPro"/>
</dbReference>
<reference evidence="4" key="1">
    <citation type="submission" date="2025-08" db="UniProtKB">
        <authorList>
            <consortium name="Ensembl"/>
        </authorList>
    </citation>
    <scope>IDENTIFICATION</scope>
</reference>